<dbReference type="GO" id="GO:0003700">
    <property type="term" value="F:DNA-binding transcription factor activity"/>
    <property type="evidence" value="ECO:0007669"/>
    <property type="project" value="InterPro"/>
</dbReference>
<dbReference type="InterPro" id="IPR036388">
    <property type="entry name" value="WH-like_DNA-bd_sf"/>
</dbReference>
<keyword evidence="2" id="KW-0805">Transcription regulation</keyword>
<dbReference type="AlphaFoldDB" id="A0A7X4RWU3"/>
<comment type="caution">
    <text evidence="6">The sequence shown here is derived from an EMBL/GenBank/DDBJ whole genome shotgun (WGS) entry which is preliminary data.</text>
</comment>
<dbReference type="SUPFAM" id="SSF46785">
    <property type="entry name" value="Winged helix' DNA-binding domain"/>
    <property type="match status" value="1"/>
</dbReference>
<dbReference type="GO" id="GO:0043565">
    <property type="term" value="F:sequence-specific DNA binding"/>
    <property type="evidence" value="ECO:0007669"/>
    <property type="project" value="TreeGrafter"/>
</dbReference>
<proteinExistence type="inferred from homology"/>
<dbReference type="FunFam" id="3.40.190.10:FF:000017">
    <property type="entry name" value="Glycine cleavage system transcriptional activator"/>
    <property type="match status" value="1"/>
</dbReference>
<dbReference type="SUPFAM" id="SSF53850">
    <property type="entry name" value="Periplasmic binding protein-like II"/>
    <property type="match status" value="1"/>
</dbReference>
<evidence type="ECO:0000256" key="2">
    <source>
        <dbReference type="ARBA" id="ARBA00023015"/>
    </source>
</evidence>
<gene>
    <name evidence="6" type="ORF">F9817_20550</name>
</gene>
<name>A0A7X4RWU3_9VIBR</name>
<dbReference type="PROSITE" id="PS50931">
    <property type="entry name" value="HTH_LYSR"/>
    <property type="match status" value="1"/>
</dbReference>
<dbReference type="Pfam" id="PF03466">
    <property type="entry name" value="LysR_substrate"/>
    <property type="match status" value="1"/>
</dbReference>
<keyword evidence="4" id="KW-0804">Transcription</keyword>
<dbReference type="InterPro" id="IPR036390">
    <property type="entry name" value="WH_DNA-bd_sf"/>
</dbReference>
<dbReference type="InterPro" id="IPR005119">
    <property type="entry name" value="LysR_subst-bd"/>
</dbReference>
<dbReference type="Gene3D" id="3.40.190.10">
    <property type="entry name" value="Periplasmic binding protein-like II"/>
    <property type="match status" value="2"/>
</dbReference>
<evidence type="ECO:0000313" key="7">
    <source>
        <dbReference type="Proteomes" id="UP000462621"/>
    </source>
</evidence>
<feature type="domain" description="HTH lysR-type" evidence="5">
    <location>
        <begin position="1"/>
        <end position="59"/>
    </location>
</feature>
<dbReference type="PANTHER" id="PTHR30537:SF74">
    <property type="entry name" value="HTH-TYPE TRANSCRIPTIONAL REGULATOR TRPI"/>
    <property type="match status" value="1"/>
</dbReference>
<evidence type="ECO:0000313" key="6">
    <source>
        <dbReference type="EMBL" id="MZI95574.1"/>
    </source>
</evidence>
<protein>
    <submittedName>
        <fullName evidence="6">LysR family transcriptional regulator</fullName>
    </submittedName>
</protein>
<dbReference type="Gene3D" id="1.10.10.10">
    <property type="entry name" value="Winged helix-like DNA-binding domain superfamily/Winged helix DNA-binding domain"/>
    <property type="match status" value="1"/>
</dbReference>
<dbReference type="InterPro" id="IPR000847">
    <property type="entry name" value="LysR_HTH_N"/>
</dbReference>
<reference evidence="6 7" key="1">
    <citation type="submission" date="2019-10" db="EMBL/GenBank/DDBJ databases">
        <title>Vibrio sp. nov. isolated from a shrimp pond.</title>
        <authorList>
            <person name="Gomez-Gil B."/>
            <person name="Enciso-Ibarra J."/>
            <person name="Enciso-Ibarra K."/>
            <person name="Bolan-Mejia C."/>
        </authorList>
    </citation>
    <scope>NUCLEOTIDE SEQUENCE [LARGE SCALE GENOMIC DNA]</scope>
    <source>
        <strain evidence="6 7">CAIM 722</strain>
    </source>
</reference>
<evidence type="ECO:0000259" key="5">
    <source>
        <dbReference type="PROSITE" id="PS50931"/>
    </source>
</evidence>
<sequence>MRHLKAFYVFHITADSSSYSDAAEKLHITHGAVSKQIKLLEQYLSQVLFYKKGRNMLLTTEGKLLKQYTNQAFSALSNGVNTLMKKDHAHLSVSCEPTLTMRWLMPRLASFYQQTGIDVRLSTAGGPVTLNDDDISLAIRRDDFEINPDYTAHSLTPEYVGPVTSPEYWSKIKDDLSTCTLLHSNTRPTAWADWLTATDTYLSETNEKSFEHFYFCLQAASDGLGVAIGSYPLVIDDIKSGRLIAPFGFIDSGHRYVLISQHHSCNPLEQEFATWLESELVKLQPSQIEDQRSPMP</sequence>
<dbReference type="EMBL" id="WEKT01000061">
    <property type="protein sequence ID" value="MZI95574.1"/>
    <property type="molecule type" value="Genomic_DNA"/>
</dbReference>
<dbReference type="GO" id="GO:0006351">
    <property type="term" value="P:DNA-templated transcription"/>
    <property type="evidence" value="ECO:0007669"/>
    <property type="project" value="TreeGrafter"/>
</dbReference>
<dbReference type="InterPro" id="IPR058163">
    <property type="entry name" value="LysR-type_TF_proteobact-type"/>
</dbReference>
<comment type="similarity">
    <text evidence="1">Belongs to the LysR transcriptional regulatory family.</text>
</comment>
<dbReference type="Pfam" id="PF00126">
    <property type="entry name" value="HTH_1"/>
    <property type="match status" value="1"/>
</dbReference>
<accession>A0A7X4RWU3</accession>
<evidence type="ECO:0000256" key="1">
    <source>
        <dbReference type="ARBA" id="ARBA00009437"/>
    </source>
</evidence>
<keyword evidence="7" id="KW-1185">Reference proteome</keyword>
<dbReference type="RefSeq" id="WP_161158069.1">
    <property type="nucleotide sequence ID" value="NZ_WEKT01000061.1"/>
</dbReference>
<evidence type="ECO:0000256" key="3">
    <source>
        <dbReference type="ARBA" id="ARBA00023125"/>
    </source>
</evidence>
<keyword evidence="3" id="KW-0238">DNA-binding</keyword>
<dbReference type="PANTHER" id="PTHR30537">
    <property type="entry name" value="HTH-TYPE TRANSCRIPTIONAL REGULATOR"/>
    <property type="match status" value="1"/>
</dbReference>
<dbReference type="Proteomes" id="UP000462621">
    <property type="component" value="Unassembled WGS sequence"/>
</dbReference>
<organism evidence="6 7">
    <name type="scientific">Vibrio eleionomae</name>
    <dbReference type="NCBI Taxonomy" id="2653505"/>
    <lineage>
        <taxon>Bacteria</taxon>
        <taxon>Pseudomonadati</taxon>
        <taxon>Pseudomonadota</taxon>
        <taxon>Gammaproteobacteria</taxon>
        <taxon>Vibrionales</taxon>
        <taxon>Vibrionaceae</taxon>
        <taxon>Vibrio</taxon>
    </lineage>
</organism>
<evidence type="ECO:0000256" key="4">
    <source>
        <dbReference type="ARBA" id="ARBA00023163"/>
    </source>
</evidence>